<accession>A0A3S4B0U2</accession>
<sequence>MALQAIFGIAALVAVSSAAALPVIQLAEVPTPNTFPEVVGPIPAFEVTEFKAQALVLSDRNYINFYVTPYRGAEPAHCFSLGTTLSHSLNSVPQTWCSHAANDSSDTSDRVWFSWTMGDDVDPTAAGAGGTTGTDPVDSVNETTGAYLKIVRQGGGQTRDEAIHHFDARYLVYEGEGDMVHQVFTGPQNFTMRALRVDARGSREMVRG</sequence>
<dbReference type="Proteomes" id="UP000289323">
    <property type="component" value="Unassembled WGS sequence"/>
</dbReference>
<reference evidence="2 3" key="1">
    <citation type="submission" date="2018-04" db="EMBL/GenBank/DDBJ databases">
        <authorList>
            <person name="Huttner S."/>
            <person name="Dainat J."/>
        </authorList>
    </citation>
    <scope>NUCLEOTIDE SEQUENCE [LARGE SCALE GENOMIC DNA]</scope>
</reference>
<name>A0A3S4B0U2_9PEZI</name>
<evidence type="ECO:0000313" key="3">
    <source>
        <dbReference type="Proteomes" id="UP000289323"/>
    </source>
</evidence>
<evidence type="ECO:0000313" key="2">
    <source>
        <dbReference type="EMBL" id="SPQ18562.1"/>
    </source>
</evidence>
<proteinExistence type="predicted"/>
<evidence type="ECO:0000256" key="1">
    <source>
        <dbReference type="SAM" id="SignalP"/>
    </source>
</evidence>
<dbReference type="AlphaFoldDB" id="A0A3S4B0U2"/>
<dbReference type="EMBL" id="OUUZ01000001">
    <property type="protein sequence ID" value="SPQ18562.1"/>
    <property type="molecule type" value="Genomic_DNA"/>
</dbReference>
<organism evidence="2 3">
    <name type="scientific">Thermothielavioides terrestris</name>
    <dbReference type="NCBI Taxonomy" id="2587410"/>
    <lineage>
        <taxon>Eukaryota</taxon>
        <taxon>Fungi</taxon>
        <taxon>Dikarya</taxon>
        <taxon>Ascomycota</taxon>
        <taxon>Pezizomycotina</taxon>
        <taxon>Sordariomycetes</taxon>
        <taxon>Sordariomycetidae</taxon>
        <taxon>Sordariales</taxon>
        <taxon>Chaetomiaceae</taxon>
        <taxon>Thermothielavioides</taxon>
    </lineage>
</organism>
<protein>
    <submittedName>
        <fullName evidence="2">2bb2a1ea-31b5-4bbe-b78f-8ba9e995484a</fullName>
    </submittedName>
</protein>
<gene>
    <name evidence="2" type="ORF">TT172_LOCUS981</name>
</gene>
<feature type="chain" id="PRO_5018666255" evidence="1">
    <location>
        <begin position="21"/>
        <end position="208"/>
    </location>
</feature>
<keyword evidence="1" id="KW-0732">Signal</keyword>
<feature type="signal peptide" evidence="1">
    <location>
        <begin position="1"/>
        <end position="20"/>
    </location>
</feature>